<organism evidence="8">
    <name type="scientific">Arion vulgaris</name>
    <dbReference type="NCBI Taxonomy" id="1028688"/>
    <lineage>
        <taxon>Eukaryota</taxon>
        <taxon>Metazoa</taxon>
        <taxon>Spiralia</taxon>
        <taxon>Lophotrochozoa</taxon>
        <taxon>Mollusca</taxon>
        <taxon>Gastropoda</taxon>
        <taxon>Heterobranchia</taxon>
        <taxon>Euthyneura</taxon>
        <taxon>Panpulmonata</taxon>
        <taxon>Eupulmonata</taxon>
        <taxon>Stylommatophora</taxon>
        <taxon>Helicina</taxon>
        <taxon>Arionoidea</taxon>
        <taxon>Arionidae</taxon>
        <taxon>Arion</taxon>
    </lineage>
</organism>
<dbReference type="AlphaFoldDB" id="A0A0B7B721"/>
<comment type="subunit">
    <text evidence="3">Homodimer.</text>
</comment>
<comment type="similarity">
    <text evidence="2">Belongs to the GST superfamily. Mu family.</text>
</comment>
<gene>
    <name evidence="8" type="primary">ORF163196</name>
    <name evidence="9" type="synonym">ORF163208</name>
</gene>
<evidence type="ECO:0000256" key="4">
    <source>
        <dbReference type="ARBA" id="ARBA00012452"/>
    </source>
</evidence>
<dbReference type="EMBL" id="HACG01041231">
    <property type="protein sequence ID" value="CEK88096.1"/>
    <property type="molecule type" value="Transcribed_RNA"/>
</dbReference>
<proteinExistence type="inferred from homology"/>
<evidence type="ECO:0000259" key="7">
    <source>
        <dbReference type="PROSITE" id="PS50405"/>
    </source>
</evidence>
<dbReference type="PANTHER" id="PTHR11571:SF222">
    <property type="entry name" value="GLUTATHIONE TRANSFERASE"/>
    <property type="match status" value="1"/>
</dbReference>
<evidence type="ECO:0000256" key="3">
    <source>
        <dbReference type="ARBA" id="ARBA00011738"/>
    </source>
</evidence>
<sequence>MMIEMAMDFRNGLVRIAYNKDENLVDDYFKNIQATLQSFEKFLEGRSWFGGGKNPTICDFPMYELLDQHRLMRPDYLQNYKNLQAFLTRFEELPKIKAYMKSDKFMSRPCNNKMAGFK</sequence>
<dbReference type="PROSITE" id="PS50405">
    <property type="entry name" value="GST_CTER"/>
    <property type="match status" value="1"/>
</dbReference>
<dbReference type="GO" id="GO:0042178">
    <property type="term" value="P:xenobiotic catabolic process"/>
    <property type="evidence" value="ECO:0007669"/>
    <property type="project" value="UniProtKB-ARBA"/>
</dbReference>
<feature type="domain" description="GST C-terminal" evidence="7">
    <location>
        <begin position="1"/>
        <end position="110"/>
    </location>
</feature>
<dbReference type="SUPFAM" id="SSF47616">
    <property type="entry name" value="GST C-terminal domain-like"/>
    <property type="match status" value="1"/>
</dbReference>
<dbReference type="Gene3D" id="1.20.1050.130">
    <property type="match status" value="1"/>
</dbReference>
<dbReference type="InterPro" id="IPR050213">
    <property type="entry name" value="GST_superfamily"/>
</dbReference>
<dbReference type="GO" id="GO:0004364">
    <property type="term" value="F:glutathione transferase activity"/>
    <property type="evidence" value="ECO:0007669"/>
    <property type="project" value="UniProtKB-EC"/>
</dbReference>
<reference evidence="8" key="1">
    <citation type="submission" date="2014-12" db="EMBL/GenBank/DDBJ databases">
        <title>Insight into the proteome of Arion vulgaris.</title>
        <authorList>
            <person name="Aradska J."/>
            <person name="Bulat T."/>
            <person name="Smidak R."/>
            <person name="Sarate P."/>
            <person name="Gangsoo J."/>
            <person name="Sialana F."/>
            <person name="Bilban M."/>
            <person name="Lubec G."/>
        </authorList>
    </citation>
    <scope>NUCLEOTIDE SEQUENCE</scope>
    <source>
        <tissue evidence="8">Skin</tissue>
    </source>
</reference>
<protein>
    <recommendedName>
        <fullName evidence="4">glutathione transferase</fullName>
        <ecNumber evidence="4">2.5.1.18</ecNumber>
    </recommendedName>
</protein>
<evidence type="ECO:0000256" key="2">
    <source>
        <dbReference type="ARBA" id="ARBA00005861"/>
    </source>
</evidence>
<dbReference type="InterPro" id="IPR004046">
    <property type="entry name" value="GST_C"/>
</dbReference>
<keyword evidence="5" id="KW-0808">Transferase</keyword>
<dbReference type="EC" id="2.5.1.18" evidence="4"/>
<evidence type="ECO:0000256" key="1">
    <source>
        <dbReference type="ARBA" id="ARBA00003701"/>
    </source>
</evidence>
<evidence type="ECO:0000256" key="6">
    <source>
        <dbReference type="ARBA" id="ARBA00047960"/>
    </source>
</evidence>
<dbReference type="EMBL" id="HACG01041234">
    <property type="protein sequence ID" value="CEK88099.1"/>
    <property type="molecule type" value="Transcribed_RNA"/>
</dbReference>
<comment type="function">
    <text evidence="1">Conjugation of reduced glutathione to a wide number of exogenous and endogenous hydrophobic electrophiles.</text>
</comment>
<dbReference type="Pfam" id="PF14497">
    <property type="entry name" value="GST_C_3"/>
    <property type="match status" value="1"/>
</dbReference>
<evidence type="ECO:0000256" key="5">
    <source>
        <dbReference type="ARBA" id="ARBA00022679"/>
    </source>
</evidence>
<accession>A0A0B7B721</accession>
<dbReference type="PANTHER" id="PTHR11571">
    <property type="entry name" value="GLUTATHIONE S-TRANSFERASE"/>
    <property type="match status" value="1"/>
</dbReference>
<comment type="catalytic activity">
    <reaction evidence="6">
        <text>RX + glutathione = an S-substituted glutathione + a halide anion + H(+)</text>
        <dbReference type="Rhea" id="RHEA:16437"/>
        <dbReference type="ChEBI" id="CHEBI:15378"/>
        <dbReference type="ChEBI" id="CHEBI:16042"/>
        <dbReference type="ChEBI" id="CHEBI:17792"/>
        <dbReference type="ChEBI" id="CHEBI:57925"/>
        <dbReference type="ChEBI" id="CHEBI:90779"/>
        <dbReference type="EC" id="2.5.1.18"/>
    </reaction>
</comment>
<dbReference type="InterPro" id="IPR036282">
    <property type="entry name" value="Glutathione-S-Trfase_C_sf"/>
</dbReference>
<name>A0A0B7B721_9EUPU</name>
<dbReference type="FunFam" id="1.20.1050.10:FF:000101">
    <property type="entry name" value="Glutathione S-transferase Mu 4"/>
    <property type="match status" value="1"/>
</dbReference>
<evidence type="ECO:0000313" key="9">
    <source>
        <dbReference type="EMBL" id="CEK88099.1"/>
    </source>
</evidence>
<evidence type="ECO:0000313" key="8">
    <source>
        <dbReference type="EMBL" id="CEK88096.1"/>
    </source>
</evidence>
<dbReference type="GO" id="GO:0006749">
    <property type="term" value="P:glutathione metabolic process"/>
    <property type="evidence" value="ECO:0007669"/>
    <property type="project" value="TreeGrafter"/>
</dbReference>
<dbReference type="InterPro" id="IPR010987">
    <property type="entry name" value="Glutathione-S-Trfase_C-like"/>
</dbReference>